<keyword evidence="2" id="KW-0614">Plasmid</keyword>
<feature type="transmembrane region" description="Helical" evidence="1">
    <location>
        <begin position="7"/>
        <end position="29"/>
    </location>
</feature>
<keyword evidence="1" id="KW-0472">Membrane</keyword>
<dbReference type="AlphaFoldDB" id="A0A482ETA6"/>
<sequence length="66" mass="7434">MIPGFAALLRLGNVLTFFSCFAVFLRASFSLMPVRSSPGPSLRPWRNPFYPALPLLHVMYVLSYAQ</sequence>
<organism evidence="2">
    <name type="scientific">Salmonella sp</name>
    <dbReference type="NCBI Taxonomy" id="599"/>
    <lineage>
        <taxon>Bacteria</taxon>
        <taxon>Pseudomonadati</taxon>
        <taxon>Pseudomonadota</taxon>
        <taxon>Gammaproteobacteria</taxon>
        <taxon>Enterobacterales</taxon>
        <taxon>Enterobacteriaceae</taxon>
        <taxon>Salmonella</taxon>
    </lineage>
</organism>
<geneLocation type="plasmid" evidence="2">
    <name>pSa1423-160k</name>
</geneLocation>
<name>A0A482ETA6_SALSP</name>
<keyword evidence="1" id="KW-1133">Transmembrane helix</keyword>
<protein>
    <submittedName>
        <fullName evidence="2">Uncharacterized protein</fullName>
    </submittedName>
</protein>
<proteinExistence type="predicted"/>
<evidence type="ECO:0000313" key="2">
    <source>
        <dbReference type="EMBL" id="QBM91437.1"/>
    </source>
</evidence>
<accession>A0A482ETA6</accession>
<reference evidence="2" key="1">
    <citation type="submission" date="2019-01" db="EMBL/GenBank/DDBJ databases">
        <title>Salmonella strain 1423 plasmid sequences.</title>
        <authorList>
            <person name="Chen K."/>
            <person name="Chen S."/>
        </authorList>
    </citation>
    <scope>NUCLEOTIDE SEQUENCE</scope>
    <source>
        <strain evidence="2">Sa1423</strain>
        <plasmid evidence="2">pSa1423-160k</plasmid>
    </source>
</reference>
<evidence type="ECO:0000256" key="1">
    <source>
        <dbReference type="SAM" id="Phobius"/>
    </source>
</evidence>
<dbReference type="EMBL" id="MK356558">
    <property type="protein sequence ID" value="QBM91437.1"/>
    <property type="molecule type" value="Genomic_DNA"/>
</dbReference>
<gene>
    <name evidence="2" type="ORF">NNIBIDOC_00107</name>
</gene>
<keyword evidence="1" id="KW-0812">Transmembrane</keyword>